<sequence length="139" mass="15879">MFKWFRSGLTRSGCRGPTFREAWGRWAGGRGWERILFTDEKLFTVEQDNRQNDMIWSTQAPSTSAIVEHRENPQLEDVPKTSSNVAGVPENVPCTWLNVHVDREDVLKTSFNLNGDSDDRRRNCVSIGRPISIDIVINS</sequence>
<keyword evidence="2" id="KW-1185">Reference proteome</keyword>
<dbReference type="Proteomes" id="UP000050761">
    <property type="component" value="Unassembled WGS sequence"/>
</dbReference>
<proteinExistence type="predicted"/>
<dbReference type="AlphaFoldDB" id="A0A183G5I9"/>
<reference evidence="3" key="2">
    <citation type="submission" date="2019-09" db="UniProtKB">
        <authorList>
            <consortium name="WormBaseParasite"/>
        </authorList>
    </citation>
    <scope>IDENTIFICATION</scope>
</reference>
<name>A0A183G5I9_HELPZ</name>
<evidence type="ECO:0000313" key="3">
    <source>
        <dbReference type="WBParaSite" id="HPBE_0001689201-mRNA-1"/>
    </source>
</evidence>
<dbReference type="EMBL" id="UZAH01029668">
    <property type="protein sequence ID" value="VDP07319.1"/>
    <property type="molecule type" value="Genomic_DNA"/>
</dbReference>
<dbReference type="WBParaSite" id="HPBE_0001689201-mRNA-1">
    <property type="protein sequence ID" value="HPBE_0001689201-mRNA-1"/>
    <property type="gene ID" value="HPBE_0001689201"/>
</dbReference>
<accession>A0A3P8E4P2</accession>
<evidence type="ECO:0000313" key="1">
    <source>
        <dbReference type="EMBL" id="VDP07319.1"/>
    </source>
</evidence>
<gene>
    <name evidence="1" type="ORF">HPBE_LOCUS16888</name>
</gene>
<accession>A0A183G5I9</accession>
<evidence type="ECO:0000313" key="2">
    <source>
        <dbReference type="Proteomes" id="UP000050761"/>
    </source>
</evidence>
<protein>
    <submittedName>
        <fullName evidence="1 3">Uncharacterized protein</fullName>
    </submittedName>
</protein>
<reference evidence="1 2" key="1">
    <citation type="submission" date="2018-11" db="EMBL/GenBank/DDBJ databases">
        <authorList>
            <consortium name="Pathogen Informatics"/>
        </authorList>
    </citation>
    <scope>NUCLEOTIDE SEQUENCE [LARGE SCALE GENOMIC DNA]</scope>
</reference>
<organism evidence="2 3">
    <name type="scientific">Heligmosomoides polygyrus</name>
    <name type="common">Parasitic roundworm</name>
    <dbReference type="NCBI Taxonomy" id="6339"/>
    <lineage>
        <taxon>Eukaryota</taxon>
        <taxon>Metazoa</taxon>
        <taxon>Ecdysozoa</taxon>
        <taxon>Nematoda</taxon>
        <taxon>Chromadorea</taxon>
        <taxon>Rhabditida</taxon>
        <taxon>Rhabditina</taxon>
        <taxon>Rhabditomorpha</taxon>
        <taxon>Strongyloidea</taxon>
        <taxon>Heligmosomidae</taxon>
        <taxon>Heligmosomoides</taxon>
    </lineage>
</organism>